<dbReference type="InterPro" id="IPR010297">
    <property type="entry name" value="DUF900_hydrolase"/>
</dbReference>
<dbReference type="EMBL" id="CAJNDS010002187">
    <property type="protein sequence ID" value="CAE7364136.1"/>
    <property type="molecule type" value="Genomic_DNA"/>
</dbReference>
<proteinExistence type="predicted"/>
<dbReference type="InterPro" id="IPR029058">
    <property type="entry name" value="AB_hydrolase_fold"/>
</dbReference>
<dbReference type="Pfam" id="PF05990">
    <property type="entry name" value="DUF900"/>
    <property type="match status" value="1"/>
</dbReference>
<sequence>MILVVGAPHASFAGGFFPFLPSVEYHNEMNSVEEMVQRLLQSYQKRQAAEDPPLRVEVIPEDSAPGLLADGALAQALQVPVSFAEGESVGYVTEQAVKRLKTMRNNLEALVFIHGFNCDLATAMGRIAQTFSLGNMAPHIVPFVFSYSGGTELSYFQVKAHFKDYGNELAEFLRSLRKYFCEVHILTHSCGAEFLFANWSAIADCFLPSRRKRSRSSSGPGPSG</sequence>
<dbReference type="Gene3D" id="3.40.50.1820">
    <property type="entry name" value="alpha/beta hydrolase"/>
    <property type="match status" value="1"/>
</dbReference>
<gene>
    <name evidence="1" type="ORF">SNAT2548_LOCUS19697</name>
</gene>
<dbReference type="PANTHER" id="PTHR36513">
    <property type="entry name" value="ABC TRANSMEMBRANE TYPE-1 DOMAIN-CONTAINING PROTEIN"/>
    <property type="match status" value="1"/>
</dbReference>
<dbReference type="Proteomes" id="UP000604046">
    <property type="component" value="Unassembled WGS sequence"/>
</dbReference>
<dbReference type="OrthoDB" id="10251508at2759"/>
<dbReference type="AlphaFoldDB" id="A0A812QBT3"/>
<organism evidence="1 2">
    <name type="scientific">Symbiodinium natans</name>
    <dbReference type="NCBI Taxonomy" id="878477"/>
    <lineage>
        <taxon>Eukaryota</taxon>
        <taxon>Sar</taxon>
        <taxon>Alveolata</taxon>
        <taxon>Dinophyceae</taxon>
        <taxon>Suessiales</taxon>
        <taxon>Symbiodiniaceae</taxon>
        <taxon>Symbiodinium</taxon>
    </lineage>
</organism>
<dbReference type="PANTHER" id="PTHR36513:SF1">
    <property type="entry name" value="TRANSMEMBRANE PROTEIN"/>
    <property type="match status" value="1"/>
</dbReference>
<name>A0A812QBT3_9DINO</name>
<dbReference type="SUPFAM" id="SSF53474">
    <property type="entry name" value="alpha/beta-Hydrolases"/>
    <property type="match status" value="1"/>
</dbReference>
<evidence type="ECO:0000313" key="2">
    <source>
        <dbReference type="Proteomes" id="UP000604046"/>
    </source>
</evidence>
<keyword evidence="2" id="KW-1185">Reference proteome</keyword>
<comment type="caution">
    <text evidence="1">The sequence shown here is derived from an EMBL/GenBank/DDBJ whole genome shotgun (WGS) entry which is preliminary data.</text>
</comment>
<accession>A0A812QBT3</accession>
<protein>
    <submittedName>
        <fullName evidence="1">Uncharacterized protein</fullName>
    </submittedName>
</protein>
<reference evidence="1" key="1">
    <citation type="submission" date="2021-02" db="EMBL/GenBank/DDBJ databases">
        <authorList>
            <person name="Dougan E. K."/>
            <person name="Rhodes N."/>
            <person name="Thang M."/>
            <person name="Chan C."/>
        </authorList>
    </citation>
    <scope>NUCLEOTIDE SEQUENCE</scope>
</reference>
<evidence type="ECO:0000313" key="1">
    <source>
        <dbReference type="EMBL" id="CAE7364136.1"/>
    </source>
</evidence>
<feature type="non-terminal residue" evidence="1">
    <location>
        <position position="224"/>
    </location>
</feature>